<dbReference type="InterPro" id="IPR000914">
    <property type="entry name" value="SBP_5_dom"/>
</dbReference>
<dbReference type="GO" id="GO:0043190">
    <property type="term" value="C:ATP-binding cassette (ABC) transporter complex"/>
    <property type="evidence" value="ECO:0007669"/>
    <property type="project" value="InterPro"/>
</dbReference>
<dbReference type="OrthoDB" id="403896at2"/>
<comment type="subcellular location">
    <subcellularLocation>
        <location evidence="1">Cell membrane</location>
        <topology evidence="1">Lipid-anchor</topology>
    </subcellularLocation>
</comment>
<evidence type="ECO:0000259" key="5">
    <source>
        <dbReference type="Pfam" id="PF00496"/>
    </source>
</evidence>
<comment type="similarity">
    <text evidence="2">Belongs to the bacterial solute-binding protein 5 family.</text>
</comment>
<dbReference type="InterPro" id="IPR030678">
    <property type="entry name" value="Peptide/Ni-bd"/>
</dbReference>
<dbReference type="Pfam" id="PF00496">
    <property type="entry name" value="SBP_bac_5"/>
    <property type="match status" value="1"/>
</dbReference>
<organism evidence="6 7">
    <name type="scientific">Clostridium acidisoli DSM 12555</name>
    <dbReference type="NCBI Taxonomy" id="1121291"/>
    <lineage>
        <taxon>Bacteria</taxon>
        <taxon>Bacillati</taxon>
        <taxon>Bacillota</taxon>
        <taxon>Clostridia</taxon>
        <taxon>Eubacteriales</taxon>
        <taxon>Clostridiaceae</taxon>
        <taxon>Clostridium</taxon>
    </lineage>
</organism>
<accession>A0A1W1XV79</accession>
<gene>
    <name evidence="6" type="ORF">SAMN02745134_03338</name>
</gene>
<dbReference type="PIRSF" id="PIRSF002741">
    <property type="entry name" value="MppA"/>
    <property type="match status" value="1"/>
</dbReference>
<evidence type="ECO:0000313" key="6">
    <source>
        <dbReference type="EMBL" id="SMC27890.1"/>
    </source>
</evidence>
<dbReference type="InterPro" id="IPR039424">
    <property type="entry name" value="SBP_5"/>
</dbReference>
<keyword evidence="3" id="KW-0813">Transport</keyword>
<dbReference type="PANTHER" id="PTHR30290">
    <property type="entry name" value="PERIPLASMIC BINDING COMPONENT OF ABC TRANSPORTER"/>
    <property type="match status" value="1"/>
</dbReference>
<dbReference type="PROSITE" id="PS51257">
    <property type="entry name" value="PROKAR_LIPOPROTEIN"/>
    <property type="match status" value="1"/>
</dbReference>
<dbReference type="PROSITE" id="PS01040">
    <property type="entry name" value="SBP_BACTERIAL_5"/>
    <property type="match status" value="1"/>
</dbReference>
<feature type="domain" description="Solute-binding protein family 5" evidence="5">
    <location>
        <begin position="82"/>
        <end position="459"/>
    </location>
</feature>
<dbReference type="SUPFAM" id="SSF53850">
    <property type="entry name" value="Periplasmic binding protein-like II"/>
    <property type="match status" value="1"/>
</dbReference>
<evidence type="ECO:0000256" key="3">
    <source>
        <dbReference type="ARBA" id="ARBA00022448"/>
    </source>
</evidence>
<dbReference type="GO" id="GO:1904680">
    <property type="term" value="F:peptide transmembrane transporter activity"/>
    <property type="evidence" value="ECO:0007669"/>
    <property type="project" value="TreeGrafter"/>
</dbReference>
<keyword evidence="4" id="KW-0732">Signal</keyword>
<keyword evidence="7" id="KW-1185">Reference proteome</keyword>
<dbReference type="Gene3D" id="3.10.105.10">
    <property type="entry name" value="Dipeptide-binding Protein, Domain 3"/>
    <property type="match status" value="1"/>
</dbReference>
<evidence type="ECO:0000256" key="2">
    <source>
        <dbReference type="ARBA" id="ARBA00005695"/>
    </source>
</evidence>
<dbReference type="EMBL" id="FWXH01000020">
    <property type="protein sequence ID" value="SMC27890.1"/>
    <property type="molecule type" value="Genomic_DNA"/>
</dbReference>
<dbReference type="RefSeq" id="WP_084117358.1">
    <property type="nucleotide sequence ID" value="NZ_FWXH01000020.1"/>
</dbReference>
<reference evidence="6 7" key="1">
    <citation type="submission" date="2017-04" db="EMBL/GenBank/DDBJ databases">
        <authorList>
            <person name="Afonso C.L."/>
            <person name="Miller P.J."/>
            <person name="Scott M.A."/>
            <person name="Spackman E."/>
            <person name="Goraichik I."/>
            <person name="Dimitrov K.M."/>
            <person name="Suarez D.L."/>
            <person name="Swayne D.E."/>
        </authorList>
    </citation>
    <scope>NUCLEOTIDE SEQUENCE [LARGE SCALE GENOMIC DNA]</scope>
    <source>
        <strain evidence="6 7">DSM 12555</strain>
    </source>
</reference>
<name>A0A1W1XV79_9CLOT</name>
<dbReference type="PANTHER" id="PTHR30290:SF9">
    <property type="entry name" value="OLIGOPEPTIDE-BINDING PROTEIN APPA"/>
    <property type="match status" value="1"/>
</dbReference>
<sequence length="543" mass="62346">MNKLKKIFCIVVFIIIVTTMSGCIEKKDDITTATNNKNYLVYDVEDQPEDLVKLDKYNSRTKDLASSLFEGLLYEKSDGKIGYGLAKSCNISKDGLIYTFVLRDDIKWSDGSNITANDFCDFFKDILNVKYNSEYRNELKVIFGENDYINGKSDFSSVAITAPEKNLLQIRLNYQVPYFLKLLSQPIYSLRKIDSNLDNWKKAYKKIKYTGPFKISNISSNGDINLEQNNHYIFKNQVKSKNLVFAQGNKGGAYSLADFETNNNVDIFFNPPKVEIQRLKNEKEINFFDSFSIKALFFNFNSETAVSNLNFRKAINYAIDKSELQNNSIGDCGKITNSFFPDSMSTELKNMELPGNVPINAINSLKESNYNNETIRIAYVDESNNKEICEDIIKTINDSIIKGDNSKNLTGDKINFELDGYTSKEIDEVIKDNDYDMYLGEYDIKYDDSMAFLELWQNDYPSNIYGYNDIYYNDLIYEANITSNLIDKNTIYDKCIKELEDKLPVVPLYTKHIAVCSKSYVKGLQVDEYGNVSTENLFLDKSN</sequence>
<dbReference type="GO" id="GO:0042597">
    <property type="term" value="C:periplasmic space"/>
    <property type="evidence" value="ECO:0007669"/>
    <property type="project" value="UniProtKB-ARBA"/>
</dbReference>
<dbReference type="Proteomes" id="UP000192468">
    <property type="component" value="Unassembled WGS sequence"/>
</dbReference>
<evidence type="ECO:0000256" key="4">
    <source>
        <dbReference type="ARBA" id="ARBA00022729"/>
    </source>
</evidence>
<proteinExistence type="inferred from homology"/>
<evidence type="ECO:0000256" key="1">
    <source>
        <dbReference type="ARBA" id="ARBA00004193"/>
    </source>
</evidence>
<dbReference type="GO" id="GO:0015833">
    <property type="term" value="P:peptide transport"/>
    <property type="evidence" value="ECO:0007669"/>
    <property type="project" value="TreeGrafter"/>
</dbReference>
<dbReference type="InterPro" id="IPR023765">
    <property type="entry name" value="SBP_5_CS"/>
</dbReference>
<dbReference type="Gene3D" id="3.90.76.10">
    <property type="entry name" value="Dipeptide-binding Protein, Domain 1"/>
    <property type="match status" value="1"/>
</dbReference>
<dbReference type="STRING" id="1121291.SAMN02745134_03338"/>
<dbReference type="Gene3D" id="3.40.190.10">
    <property type="entry name" value="Periplasmic binding protein-like II"/>
    <property type="match status" value="1"/>
</dbReference>
<dbReference type="AlphaFoldDB" id="A0A1W1XV79"/>
<evidence type="ECO:0000313" key="7">
    <source>
        <dbReference type="Proteomes" id="UP000192468"/>
    </source>
</evidence>
<protein>
    <submittedName>
        <fullName evidence="6">Peptide/nickel transport system substrate-binding protein</fullName>
    </submittedName>
</protein>